<reference evidence="1" key="1">
    <citation type="submission" date="2025-08" db="UniProtKB">
        <authorList>
            <consortium name="Ensembl"/>
        </authorList>
    </citation>
    <scope>IDENTIFICATION</scope>
</reference>
<reference evidence="1" key="2">
    <citation type="submission" date="2025-09" db="UniProtKB">
        <authorList>
            <consortium name="Ensembl"/>
        </authorList>
    </citation>
    <scope>IDENTIFICATION</scope>
</reference>
<dbReference type="AlphaFoldDB" id="A0A8C8SAC8"/>
<keyword evidence="2" id="KW-1185">Reference proteome</keyword>
<name>A0A8C8SAC8_9SAUR</name>
<accession>A0A8C8SAC8</accession>
<protein>
    <submittedName>
        <fullName evidence="1">Uncharacterized protein</fullName>
    </submittedName>
</protein>
<organism evidence="1 2">
    <name type="scientific">Pelusios castaneus</name>
    <name type="common">West African mud turtle</name>
    <dbReference type="NCBI Taxonomy" id="367368"/>
    <lineage>
        <taxon>Eukaryota</taxon>
        <taxon>Metazoa</taxon>
        <taxon>Chordata</taxon>
        <taxon>Craniata</taxon>
        <taxon>Vertebrata</taxon>
        <taxon>Euteleostomi</taxon>
        <taxon>Archelosauria</taxon>
        <taxon>Testudinata</taxon>
        <taxon>Testudines</taxon>
        <taxon>Pleurodira</taxon>
        <taxon>Pelomedusidae</taxon>
        <taxon>Pelusios</taxon>
    </lineage>
</organism>
<sequence>MPPQCWDHPEELHYYVWLSWSDSFLWCRSAPPGNNACALCSARPTNSFLGEQLKYSSTKHPIWGCSRTLHPPQPSQKNSHCLCKHTSHTGVCLYPREAKKEMEFNTTLFLHGNYQTRCGPAGVYYCSSTEVNGAIGTDVS</sequence>
<evidence type="ECO:0000313" key="2">
    <source>
        <dbReference type="Proteomes" id="UP000694393"/>
    </source>
</evidence>
<dbReference type="Proteomes" id="UP000694393">
    <property type="component" value="Unplaced"/>
</dbReference>
<evidence type="ECO:0000313" key="1">
    <source>
        <dbReference type="Ensembl" id="ENSPCEP00000016621.1"/>
    </source>
</evidence>
<dbReference type="Ensembl" id="ENSPCET00000017206.1">
    <property type="protein sequence ID" value="ENSPCEP00000016621.1"/>
    <property type="gene ID" value="ENSPCEG00000013059.1"/>
</dbReference>
<proteinExistence type="predicted"/>